<evidence type="ECO:0000259" key="2">
    <source>
        <dbReference type="PROSITE" id="PS50011"/>
    </source>
</evidence>
<evidence type="ECO:0000313" key="3">
    <source>
        <dbReference type="EMBL" id="KAK1685921.1"/>
    </source>
</evidence>
<dbReference type="GO" id="GO:0005524">
    <property type="term" value="F:ATP binding"/>
    <property type="evidence" value="ECO:0007669"/>
    <property type="project" value="InterPro"/>
</dbReference>
<keyword evidence="4" id="KW-1185">Reference proteome</keyword>
<dbReference type="AlphaFoldDB" id="A0AAD8X100"/>
<name>A0AAD8X100_LOLMU</name>
<accession>A0AAD8X100</accession>
<evidence type="ECO:0000256" key="1">
    <source>
        <dbReference type="SAM" id="MobiDB-lite"/>
    </source>
</evidence>
<dbReference type="SUPFAM" id="SSF56112">
    <property type="entry name" value="Protein kinase-like (PK-like)"/>
    <property type="match status" value="1"/>
</dbReference>
<reference evidence="3" key="1">
    <citation type="submission" date="2023-07" db="EMBL/GenBank/DDBJ databases">
        <title>A chromosome-level genome assembly of Lolium multiflorum.</title>
        <authorList>
            <person name="Chen Y."/>
            <person name="Copetti D."/>
            <person name="Kolliker R."/>
            <person name="Studer B."/>
        </authorList>
    </citation>
    <scope>NUCLEOTIDE SEQUENCE</scope>
    <source>
        <strain evidence="3">02402/16</strain>
        <tissue evidence="3">Leaf</tissue>
    </source>
</reference>
<organism evidence="3 4">
    <name type="scientific">Lolium multiflorum</name>
    <name type="common">Italian ryegrass</name>
    <name type="synonym">Lolium perenne subsp. multiflorum</name>
    <dbReference type="NCBI Taxonomy" id="4521"/>
    <lineage>
        <taxon>Eukaryota</taxon>
        <taxon>Viridiplantae</taxon>
        <taxon>Streptophyta</taxon>
        <taxon>Embryophyta</taxon>
        <taxon>Tracheophyta</taxon>
        <taxon>Spermatophyta</taxon>
        <taxon>Magnoliopsida</taxon>
        <taxon>Liliopsida</taxon>
        <taxon>Poales</taxon>
        <taxon>Poaceae</taxon>
        <taxon>BOP clade</taxon>
        <taxon>Pooideae</taxon>
        <taxon>Poodae</taxon>
        <taxon>Poeae</taxon>
        <taxon>Poeae Chloroplast Group 2 (Poeae type)</taxon>
        <taxon>Loliodinae</taxon>
        <taxon>Loliinae</taxon>
        <taxon>Lolium</taxon>
    </lineage>
</organism>
<dbReference type="Gene3D" id="1.10.510.10">
    <property type="entry name" value="Transferase(Phosphotransferase) domain 1"/>
    <property type="match status" value="1"/>
</dbReference>
<dbReference type="Proteomes" id="UP001231189">
    <property type="component" value="Unassembled WGS sequence"/>
</dbReference>
<evidence type="ECO:0000313" key="4">
    <source>
        <dbReference type="Proteomes" id="UP001231189"/>
    </source>
</evidence>
<gene>
    <name evidence="3" type="ORF">QYE76_046769</name>
</gene>
<dbReference type="InterPro" id="IPR011009">
    <property type="entry name" value="Kinase-like_dom_sf"/>
</dbReference>
<protein>
    <recommendedName>
        <fullName evidence="2">Protein kinase domain-containing protein</fullName>
    </recommendedName>
</protein>
<dbReference type="InterPro" id="IPR000719">
    <property type="entry name" value="Prot_kinase_dom"/>
</dbReference>
<sequence>MRVAVAADVVRGLAFLHSRDVMFRDLKSSNVILNYESDHRPRFRCGIDAAAEIVQRRQLDGVARGSSTSAHPTTMRHGRSPHPAVHLRRVQQSSHCSLFTHHTRPVWSGRVHHTCSSKRLWLRPEHAPVRFDLVHHF</sequence>
<dbReference type="GO" id="GO:0004672">
    <property type="term" value="F:protein kinase activity"/>
    <property type="evidence" value="ECO:0007669"/>
    <property type="project" value="InterPro"/>
</dbReference>
<dbReference type="PROSITE" id="PS50011">
    <property type="entry name" value="PROTEIN_KINASE_DOM"/>
    <property type="match status" value="1"/>
</dbReference>
<dbReference type="EMBL" id="JAUUTY010000002">
    <property type="protein sequence ID" value="KAK1685921.1"/>
    <property type="molecule type" value="Genomic_DNA"/>
</dbReference>
<feature type="region of interest" description="Disordered" evidence="1">
    <location>
        <begin position="60"/>
        <end position="82"/>
    </location>
</feature>
<feature type="domain" description="Protein kinase" evidence="2">
    <location>
        <begin position="1"/>
        <end position="137"/>
    </location>
</feature>
<comment type="caution">
    <text evidence="3">The sequence shown here is derived from an EMBL/GenBank/DDBJ whole genome shotgun (WGS) entry which is preliminary data.</text>
</comment>
<proteinExistence type="predicted"/>